<evidence type="ECO:0000313" key="2">
    <source>
        <dbReference type="EMBL" id="PIB03105.1"/>
    </source>
</evidence>
<dbReference type="Proteomes" id="UP001302367">
    <property type="component" value="Chromosome 5"/>
</dbReference>
<accession>A0A2G5IEA0</accession>
<feature type="compositionally biased region" description="Polar residues" evidence="1">
    <location>
        <begin position="121"/>
        <end position="136"/>
    </location>
</feature>
<reference evidence="3 5" key="2">
    <citation type="submission" date="2023-09" db="EMBL/GenBank/DDBJ databases">
        <title>Complete-Gapless Cercospora beticola genome.</title>
        <authorList>
            <person name="Wyatt N.A."/>
            <person name="Spanner R.E."/>
            <person name="Bolton M.D."/>
        </authorList>
    </citation>
    <scope>NUCLEOTIDE SEQUENCE [LARGE SCALE GENOMIC DNA]</scope>
    <source>
        <strain evidence="3">Cb09-40</strain>
    </source>
</reference>
<protein>
    <submittedName>
        <fullName evidence="2">Uncharacterized protein</fullName>
    </submittedName>
</protein>
<proteinExistence type="predicted"/>
<feature type="region of interest" description="Disordered" evidence="1">
    <location>
        <begin position="1"/>
        <end position="147"/>
    </location>
</feature>
<evidence type="ECO:0000256" key="1">
    <source>
        <dbReference type="SAM" id="MobiDB-lite"/>
    </source>
</evidence>
<name>A0A2G5IEA0_CERBT</name>
<dbReference type="EMBL" id="LKMD01000099">
    <property type="protein sequence ID" value="PIB03105.1"/>
    <property type="molecule type" value="Genomic_DNA"/>
</dbReference>
<evidence type="ECO:0000313" key="5">
    <source>
        <dbReference type="Proteomes" id="UP001302367"/>
    </source>
</evidence>
<evidence type="ECO:0000313" key="3">
    <source>
        <dbReference type="EMBL" id="WPB04084.1"/>
    </source>
</evidence>
<dbReference type="Proteomes" id="UP000230605">
    <property type="component" value="Chromosome 10"/>
</dbReference>
<keyword evidence="5" id="KW-1185">Reference proteome</keyword>
<sequence length="147" mass="15680">MKVEIEINGSGYTSFPERKRRAEPESQAEDSAVLQGIASERRQNDSTVMDENTMAFERPKARGKKKDNRSPVSMGPGTAGGRNHGAVEAIESKVRPSGENDAPRSSAGTGKTAKNKRKGPASTQEPQAGRGTTKNISLPDVGSAREN</sequence>
<dbReference type="AlphaFoldDB" id="A0A2G5IEA0"/>
<feature type="compositionally biased region" description="Basic and acidic residues" evidence="1">
    <location>
        <begin position="90"/>
        <end position="102"/>
    </location>
</feature>
<evidence type="ECO:0000313" key="4">
    <source>
        <dbReference type="Proteomes" id="UP000230605"/>
    </source>
</evidence>
<dbReference type="EMBL" id="CP134188">
    <property type="protein sequence ID" value="WPB04084.1"/>
    <property type="molecule type" value="Genomic_DNA"/>
</dbReference>
<reference evidence="2 4" key="1">
    <citation type="submission" date="2015-10" db="EMBL/GenBank/DDBJ databases">
        <title>The cercosporin biosynthetic gene cluster was horizontally transferred to several fungal lineages and shown to be expanded in Cercospora beticola based on microsynteny with recipient genomes.</title>
        <authorList>
            <person name="De Jonge R."/>
            <person name="Ebert M.K."/>
            <person name="Suttle J.C."/>
            <person name="Jurick Ii W.M."/>
            <person name="Secor G.A."/>
            <person name="Thomma B.P."/>
            <person name="Van De Peer Y."/>
            <person name="Bolton M.D."/>
        </authorList>
    </citation>
    <scope>NUCLEOTIDE SEQUENCE [LARGE SCALE GENOMIC DNA]</scope>
    <source>
        <strain evidence="2 4">09-40</strain>
    </source>
</reference>
<gene>
    <name evidence="2" type="ORF">CB0940_11729</name>
    <name evidence="3" type="ORF">RHO25_008728</name>
</gene>
<organism evidence="2 4">
    <name type="scientific">Cercospora beticola</name>
    <name type="common">Sugarbeet leaf spot fungus</name>
    <dbReference type="NCBI Taxonomy" id="122368"/>
    <lineage>
        <taxon>Eukaryota</taxon>
        <taxon>Fungi</taxon>
        <taxon>Dikarya</taxon>
        <taxon>Ascomycota</taxon>
        <taxon>Pezizomycotina</taxon>
        <taxon>Dothideomycetes</taxon>
        <taxon>Dothideomycetidae</taxon>
        <taxon>Mycosphaerellales</taxon>
        <taxon>Mycosphaerellaceae</taxon>
        <taxon>Cercospora</taxon>
    </lineage>
</organism>
<dbReference type="OrthoDB" id="10369856at2759"/>